<gene>
    <name evidence="1" type="ORF">MCHLO_06978</name>
</gene>
<organism evidence="1 2">
    <name type="scientific">Mycena chlorophos</name>
    <name type="common">Agaric fungus</name>
    <name type="synonym">Agaricus chlorophos</name>
    <dbReference type="NCBI Taxonomy" id="658473"/>
    <lineage>
        <taxon>Eukaryota</taxon>
        <taxon>Fungi</taxon>
        <taxon>Dikarya</taxon>
        <taxon>Basidiomycota</taxon>
        <taxon>Agaricomycotina</taxon>
        <taxon>Agaricomycetes</taxon>
        <taxon>Agaricomycetidae</taxon>
        <taxon>Agaricales</taxon>
        <taxon>Marasmiineae</taxon>
        <taxon>Mycenaceae</taxon>
        <taxon>Mycena</taxon>
    </lineage>
</organism>
<protein>
    <submittedName>
        <fullName evidence="1">Uncharacterized protein</fullName>
    </submittedName>
</protein>
<dbReference type="Proteomes" id="UP000815677">
    <property type="component" value="Unassembled WGS sequence"/>
</dbReference>
<sequence length="114" mass="12175">MPVDHVDKGMGGSARGNINTGKIDPARWLVLPFWKSPLFLRIASSSHVCHAPTARSGSSNLFDPILPLIHELANCRQSIFSAPLQAKTRRANAAAGASPCESTPPIDIHGRLIA</sequence>
<evidence type="ECO:0000313" key="1">
    <source>
        <dbReference type="EMBL" id="GAT49684.1"/>
    </source>
</evidence>
<dbReference type="EMBL" id="DF845777">
    <property type="protein sequence ID" value="GAT49684.1"/>
    <property type="molecule type" value="Genomic_DNA"/>
</dbReference>
<accession>A0ABQ0LEW8</accession>
<name>A0ABQ0LEW8_MYCCL</name>
<proteinExistence type="predicted"/>
<evidence type="ECO:0000313" key="2">
    <source>
        <dbReference type="Proteomes" id="UP000815677"/>
    </source>
</evidence>
<reference evidence="1" key="1">
    <citation type="submission" date="2014-09" db="EMBL/GenBank/DDBJ databases">
        <title>Genome sequence of the luminous mushroom Mycena chlorophos for searching fungal bioluminescence genes.</title>
        <authorList>
            <person name="Tanaka Y."/>
            <person name="Kasuga D."/>
            <person name="Oba Y."/>
            <person name="Hase S."/>
            <person name="Sato K."/>
            <person name="Oba Y."/>
            <person name="Sakakibara Y."/>
        </authorList>
    </citation>
    <scope>NUCLEOTIDE SEQUENCE</scope>
</reference>
<keyword evidence="2" id="KW-1185">Reference proteome</keyword>